<gene>
    <name evidence="3" type="ORF">GRI62_09555</name>
</gene>
<evidence type="ECO:0000313" key="3">
    <source>
        <dbReference type="EMBL" id="MXO93853.1"/>
    </source>
</evidence>
<dbReference type="GO" id="GO:0016787">
    <property type="term" value="F:hydrolase activity"/>
    <property type="evidence" value="ECO:0007669"/>
    <property type="project" value="UniProtKB-KW"/>
</dbReference>
<feature type="domain" description="Fumarylacetoacetase N-terminal" evidence="2">
    <location>
        <begin position="1"/>
        <end position="68"/>
    </location>
</feature>
<feature type="domain" description="Fumarylacetoacetase-like C-terminal" evidence="1">
    <location>
        <begin position="74"/>
        <end position="295"/>
    </location>
</feature>
<dbReference type="InterPro" id="IPR036663">
    <property type="entry name" value="Fumarylacetoacetase_C_sf"/>
</dbReference>
<dbReference type="EMBL" id="WTYH01000001">
    <property type="protein sequence ID" value="MXO93853.1"/>
    <property type="molecule type" value="Genomic_DNA"/>
</dbReference>
<keyword evidence="4" id="KW-1185">Reference proteome</keyword>
<name>A0A845A073_9SPHN</name>
<sequence length="319" mass="34620">MRFATLRDGTPDGRLVTVSADGTRFATAPVATMQALMEDWDAHFPTLLAIDDYPHALAEHVVAAPLPRAWQWLDASAYPAHGALMDEVTGVKKPPVDFPLMYQGASDRFYAATDAIPFPSEDLGIDFEGEFGVIVDAVPMGISADAAMAHIRLVVQINDWSLRSLAAPEMKTGFGWVWAKPHCSMAPFAVTPDALGADWQDGRVCLDLQVDWNGERFGKANGRPMAYGFHELVARAARTRDLVAGTIIGSGTVSNENFRETGSSCIAERRGIEIVDQGAAVTQFMRFGDTVRMAGVDAAGRHPFGVIDQQVVSSQHYRP</sequence>
<evidence type="ECO:0000259" key="1">
    <source>
        <dbReference type="Pfam" id="PF01557"/>
    </source>
</evidence>
<dbReference type="InterPro" id="IPR041072">
    <property type="entry name" value="FAA_hydro_N"/>
</dbReference>
<dbReference type="RefSeq" id="WP_131453139.1">
    <property type="nucleotide sequence ID" value="NZ_BMJK01000001.1"/>
</dbReference>
<comment type="caution">
    <text evidence="3">The sequence shown here is derived from an EMBL/GenBank/DDBJ whole genome shotgun (WGS) entry which is preliminary data.</text>
</comment>
<dbReference type="SUPFAM" id="SSF56529">
    <property type="entry name" value="FAH"/>
    <property type="match status" value="1"/>
</dbReference>
<dbReference type="OrthoDB" id="9775905at2"/>
<accession>A0A845A073</accession>
<dbReference type="InterPro" id="IPR011234">
    <property type="entry name" value="Fumarylacetoacetase-like_C"/>
</dbReference>
<dbReference type="PANTHER" id="PTHR43211:SF1">
    <property type="entry name" value="BLL6422 PROTEIN"/>
    <property type="match status" value="1"/>
</dbReference>
<organism evidence="3 4">
    <name type="scientific">Aurantiacibacter arachoides</name>
    <dbReference type="NCBI Taxonomy" id="1850444"/>
    <lineage>
        <taxon>Bacteria</taxon>
        <taxon>Pseudomonadati</taxon>
        <taxon>Pseudomonadota</taxon>
        <taxon>Alphaproteobacteria</taxon>
        <taxon>Sphingomonadales</taxon>
        <taxon>Erythrobacteraceae</taxon>
        <taxon>Aurantiacibacter</taxon>
    </lineage>
</organism>
<keyword evidence="3" id="KW-0378">Hydrolase</keyword>
<dbReference type="Gene3D" id="3.90.850.10">
    <property type="entry name" value="Fumarylacetoacetase-like, C-terminal domain"/>
    <property type="match status" value="1"/>
</dbReference>
<dbReference type="Pfam" id="PF01557">
    <property type="entry name" value="FAA_hydrolase"/>
    <property type="match status" value="1"/>
</dbReference>
<protein>
    <submittedName>
        <fullName evidence="3">Fumarylacetoacetate hydrolase</fullName>
    </submittedName>
</protein>
<proteinExistence type="predicted"/>
<dbReference type="Pfam" id="PF18288">
    <property type="entry name" value="FAA_hydro_N_2"/>
    <property type="match status" value="1"/>
</dbReference>
<evidence type="ECO:0000313" key="4">
    <source>
        <dbReference type="Proteomes" id="UP000460626"/>
    </source>
</evidence>
<dbReference type="PANTHER" id="PTHR43211">
    <property type="entry name" value="FUMARYLACETOACETATE HYDROLASE"/>
    <property type="match status" value="1"/>
</dbReference>
<evidence type="ECO:0000259" key="2">
    <source>
        <dbReference type="Pfam" id="PF18288"/>
    </source>
</evidence>
<dbReference type="AlphaFoldDB" id="A0A845A073"/>
<dbReference type="Proteomes" id="UP000460626">
    <property type="component" value="Unassembled WGS sequence"/>
</dbReference>
<reference evidence="3 4" key="1">
    <citation type="submission" date="2019-12" db="EMBL/GenBank/DDBJ databases">
        <title>Genomic-based taxomic classification of the family Erythrobacteraceae.</title>
        <authorList>
            <person name="Xu L."/>
        </authorList>
    </citation>
    <scope>NUCLEOTIDE SEQUENCE [LARGE SCALE GENOMIC DNA]</scope>
    <source>
        <strain evidence="3 4">RC4-10-4</strain>
    </source>
</reference>